<dbReference type="EMBL" id="JACCJB010000022">
    <property type="protein sequence ID" value="KAF6218568.1"/>
    <property type="molecule type" value="Genomic_DNA"/>
</dbReference>
<dbReference type="AlphaFoldDB" id="A0A8H6F8E5"/>
<accession>A0A8H6F8E5</accession>
<evidence type="ECO:0000313" key="2">
    <source>
        <dbReference type="EMBL" id="KAF6218568.1"/>
    </source>
</evidence>
<keyword evidence="3" id="KW-1185">Reference proteome</keyword>
<feature type="compositionally biased region" description="Basic and acidic residues" evidence="1">
    <location>
        <begin position="151"/>
        <end position="167"/>
    </location>
</feature>
<gene>
    <name evidence="2" type="ORF">HO133_005918</name>
</gene>
<evidence type="ECO:0000256" key="1">
    <source>
        <dbReference type="SAM" id="MobiDB-lite"/>
    </source>
</evidence>
<sequence>MAATLYAGPNHGFWPMQWTETKISRTHQTNGLDAVDIAEQDNPIATTPPPTATNWDDIDPVTGLSKQYMTAMDIIDSCDYAELRRFNALLLANQRLSIGQQIEMYYDGGESEEHRRKRNGGVMEKRKSVMEKVAAIVACWRGAKSKKAARGGREHERHLGGGDRVEVISEGQTEA</sequence>
<name>A0A8H6F8E5_9LECA</name>
<organism evidence="2 3">
    <name type="scientific">Letharia lupina</name>
    <dbReference type="NCBI Taxonomy" id="560253"/>
    <lineage>
        <taxon>Eukaryota</taxon>
        <taxon>Fungi</taxon>
        <taxon>Dikarya</taxon>
        <taxon>Ascomycota</taxon>
        <taxon>Pezizomycotina</taxon>
        <taxon>Lecanoromycetes</taxon>
        <taxon>OSLEUM clade</taxon>
        <taxon>Lecanoromycetidae</taxon>
        <taxon>Lecanorales</taxon>
        <taxon>Lecanorineae</taxon>
        <taxon>Parmeliaceae</taxon>
        <taxon>Letharia</taxon>
    </lineage>
</organism>
<dbReference type="GeneID" id="59334323"/>
<reference evidence="2 3" key="1">
    <citation type="journal article" date="2020" name="Genomics">
        <title>Complete, high-quality genomes from long-read metagenomic sequencing of two wolf lichen thalli reveals enigmatic genome architecture.</title>
        <authorList>
            <person name="McKenzie S.K."/>
            <person name="Walston R.F."/>
            <person name="Allen J.L."/>
        </authorList>
    </citation>
    <scope>NUCLEOTIDE SEQUENCE [LARGE SCALE GENOMIC DNA]</scope>
    <source>
        <strain evidence="2">WasteWater1</strain>
    </source>
</reference>
<dbReference type="RefSeq" id="XP_037148003.1">
    <property type="nucleotide sequence ID" value="XM_037296822.1"/>
</dbReference>
<dbReference type="Proteomes" id="UP000593566">
    <property type="component" value="Unassembled WGS sequence"/>
</dbReference>
<feature type="region of interest" description="Disordered" evidence="1">
    <location>
        <begin position="147"/>
        <end position="175"/>
    </location>
</feature>
<proteinExistence type="predicted"/>
<comment type="caution">
    <text evidence="2">The sequence shown here is derived from an EMBL/GenBank/DDBJ whole genome shotgun (WGS) entry which is preliminary data.</text>
</comment>
<protein>
    <submittedName>
        <fullName evidence="2">Uncharacterized protein</fullName>
    </submittedName>
</protein>
<evidence type="ECO:0000313" key="3">
    <source>
        <dbReference type="Proteomes" id="UP000593566"/>
    </source>
</evidence>